<dbReference type="PRINTS" id="PR00507">
    <property type="entry name" value="N12N6MTFRASE"/>
</dbReference>
<dbReference type="GO" id="GO:0008033">
    <property type="term" value="P:tRNA processing"/>
    <property type="evidence" value="ECO:0007669"/>
    <property type="project" value="UniProtKB-UniRule"/>
</dbReference>
<dbReference type="InterPro" id="IPR016691">
    <property type="entry name" value="TRMT11"/>
</dbReference>
<dbReference type="EC" id="2.1.1.214" evidence="9"/>
<dbReference type="OrthoDB" id="296065at2759"/>
<evidence type="ECO:0000256" key="8">
    <source>
        <dbReference type="ARBA" id="ARBA00022884"/>
    </source>
</evidence>
<keyword evidence="2" id="KW-0963">Cytoplasm</keyword>
<evidence type="ECO:0000256" key="1">
    <source>
        <dbReference type="ARBA" id="ARBA00004496"/>
    </source>
</evidence>
<comment type="subcellular location">
    <subcellularLocation>
        <location evidence="1">Cytoplasm</location>
    </subcellularLocation>
</comment>
<gene>
    <name evidence="12" type="ORF">DILT_LOCUS3831</name>
</gene>
<accession>A0A3P6TS95</accession>
<keyword evidence="13" id="KW-1185">Reference proteome</keyword>
<keyword evidence="7 10" id="KW-0819">tRNA processing</keyword>
<evidence type="ECO:0000256" key="4">
    <source>
        <dbReference type="ARBA" id="ARBA00022603"/>
    </source>
</evidence>
<dbReference type="Pfam" id="PF25904">
    <property type="entry name" value="Tmrp11_N"/>
    <property type="match status" value="1"/>
</dbReference>
<name>A0A3P6TS95_DIBLA</name>
<dbReference type="PANTHER" id="PTHR13370:SF3">
    <property type="entry name" value="TRNA (GUANINE(10)-N2)-METHYLTRANSFERASE HOMOLOG"/>
    <property type="match status" value="1"/>
</dbReference>
<keyword evidence="8 10" id="KW-0694">RNA-binding</keyword>
<sequence>MQYLLSFSAQEFVNFRELEVRSLLQLNDLDQGCIAADVDWSEPYILVKCPNDEKANKLIERSVLIKSVYSIWAQASTFGEVLDKIGSVPKKLMEPFISGPAPIKVQVTSVNKKTSQEDRLDYIKRLLSTDKDITAPISLKSPEYELYLLFDYTRSLTNQKDQKLKQVYYGRLVGESSRRRLMSKFDLSKRTYLGNTTMDVRLAGIIANACLASRGDLVWDPFLGTGGMVLATSVWGAYGAGCDIDYSLVHGKGRSPKAGQGKRMEGECLRANYRQYGLEPYYLDVIIADAASLGRLLRVPEERLLLATASPTTAVDANQKQGQEQSQVTAVGLFDAIITDPPYGVRERSCRIAGQAAEKEPSLVTPEFLEKITDGAHHPVVVNQDGLVPVTHDLPHFPHKEVYPLQESFSNLLTISVRLLKPQGRLVFWVPVDRNTYSGPESLPSHPRLKLVTVCEQALNNRVSRFLMVMEKLPPCDADFDLTRVRSTETGDVSCAESWGKDVAFHLDNFRNAYFKPKKLRNG</sequence>
<dbReference type="AlphaFoldDB" id="A0A3P6TS95"/>
<evidence type="ECO:0000259" key="11">
    <source>
        <dbReference type="Pfam" id="PF25904"/>
    </source>
</evidence>
<evidence type="ECO:0000256" key="2">
    <source>
        <dbReference type="ARBA" id="ARBA00022490"/>
    </source>
</evidence>
<dbReference type="GO" id="GO:0160102">
    <property type="term" value="F:tRNA (guanine(10)-N2)-methyltransferase activity"/>
    <property type="evidence" value="ECO:0007669"/>
    <property type="project" value="UniProtKB-EC"/>
</dbReference>
<evidence type="ECO:0000313" key="12">
    <source>
        <dbReference type="EMBL" id="VDK86143.1"/>
    </source>
</evidence>
<dbReference type="SUPFAM" id="SSF53335">
    <property type="entry name" value="S-adenosyl-L-methionine-dependent methyltransferases"/>
    <property type="match status" value="1"/>
</dbReference>
<feature type="domain" description="tRNA (guanine(10)-N(2))-methyltransferase TRMT11 N-terminal" evidence="11">
    <location>
        <begin position="1"/>
        <end position="178"/>
    </location>
</feature>
<protein>
    <recommendedName>
        <fullName evidence="9">tRNA (guanine(10)-N(2))-methyltransferase</fullName>
        <ecNumber evidence="9">2.1.1.214</ecNumber>
    </recommendedName>
</protein>
<organism evidence="12 13">
    <name type="scientific">Dibothriocephalus latus</name>
    <name type="common">Fish tapeworm</name>
    <name type="synonym">Diphyllobothrium latum</name>
    <dbReference type="NCBI Taxonomy" id="60516"/>
    <lineage>
        <taxon>Eukaryota</taxon>
        <taxon>Metazoa</taxon>
        <taxon>Spiralia</taxon>
        <taxon>Lophotrochozoa</taxon>
        <taxon>Platyhelminthes</taxon>
        <taxon>Cestoda</taxon>
        <taxon>Eucestoda</taxon>
        <taxon>Diphyllobothriidea</taxon>
        <taxon>Diphyllobothriidae</taxon>
        <taxon>Dibothriocephalus</taxon>
    </lineage>
</organism>
<dbReference type="InterPro" id="IPR059073">
    <property type="entry name" value="TRMT11_N"/>
</dbReference>
<dbReference type="EMBL" id="UYRU01044326">
    <property type="protein sequence ID" value="VDK86143.1"/>
    <property type="molecule type" value="Genomic_DNA"/>
</dbReference>
<evidence type="ECO:0000256" key="6">
    <source>
        <dbReference type="ARBA" id="ARBA00022691"/>
    </source>
</evidence>
<reference evidence="12 13" key="1">
    <citation type="submission" date="2018-11" db="EMBL/GenBank/DDBJ databases">
        <authorList>
            <consortium name="Pathogen Informatics"/>
        </authorList>
    </citation>
    <scope>NUCLEOTIDE SEQUENCE [LARGE SCALE GENOMIC DNA]</scope>
</reference>
<proteinExistence type="inferred from homology"/>
<keyword evidence="3 10" id="KW-0820">tRNA-binding</keyword>
<dbReference type="GO" id="GO:0032259">
    <property type="term" value="P:methylation"/>
    <property type="evidence" value="ECO:0007669"/>
    <property type="project" value="UniProtKB-UniRule"/>
</dbReference>
<dbReference type="Proteomes" id="UP000281553">
    <property type="component" value="Unassembled WGS sequence"/>
</dbReference>
<dbReference type="PROSITE" id="PS51627">
    <property type="entry name" value="SAM_MT_TRM11"/>
    <property type="match status" value="1"/>
</dbReference>
<dbReference type="PROSITE" id="PS00092">
    <property type="entry name" value="N6_MTASE"/>
    <property type="match status" value="1"/>
</dbReference>
<dbReference type="InterPro" id="IPR002052">
    <property type="entry name" value="DNA_methylase_N6_adenine_CS"/>
</dbReference>
<evidence type="ECO:0000313" key="13">
    <source>
        <dbReference type="Proteomes" id="UP000281553"/>
    </source>
</evidence>
<evidence type="ECO:0000256" key="3">
    <source>
        <dbReference type="ARBA" id="ARBA00022555"/>
    </source>
</evidence>
<keyword evidence="4 10" id="KW-0489">Methyltransferase</keyword>
<dbReference type="GO" id="GO:0005737">
    <property type="term" value="C:cytoplasm"/>
    <property type="evidence" value="ECO:0007669"/>
    <property type="project" value="UniProtKB-SubCell"/>
</dbReference>
<comment type="similarity">
    <text evidence="10">Belongs to the class I-like SAM-binding methyltransferase superfamily. TRM11 methyltransferase family.</text>
</comment>
<dbReference type="PANTHER" id="PTHR13370">
    <property type="entry name" value="RNA METHYLASE-RELATED"/>
    <property type="match status" value="1"/>
</dbReference>
<evidence type="ECO:0000256" key="5">
    <source>
        <dbReference type="ARBA" id="ARBA00022679"/>
    </source>
</evidence>
<keyword evidence="6 10" id="KW-0949">S-adenosyl-L-methionine</keyword>
<dbReference type="InterPro" id="IPR029063">
    <property type="entry name" value="SAM-dependent_MTases_sf"/>
</dbReference>
<evidence type="ECO:0000256" key="7">
    <source>
        <dbReference type="ARBA" id="ARBA00022694"/>
    </source>
</evidence>
<dbReference type="Gene3D" id="3.40.50.150">
    <property type="entry name" value="Vaccinia Virus protein VP39"/>
    <property type="match status" value="1"/>
</dbReference>
<evidence type="ECO:0000256" key="9">
    <source>
        <dbReference type="ARBA" id="ARBA00066937"/>
    </source>
</evidence>
<keyword evidence="5 10" id="KW-0808">Transferase</keyword>
<dbReference type="GO" id="GO:0000049">
    <property type="term" value="F:tRNA binding"/>
    <property type="evidence" value="ECO:0007669"/>
    <property type="project" value="UniProtKB-UniRule"/>
</dbReference>
<evidence type="ECO:0000256" key="10">
    <source>
        <dbReference type="PROSITE-ProRule" id="PRU00959"/>
    </source>
</evidence>
<dbReference type="PIRSF" id="PIRSF017259">
    <property type="entry name" value="tRNA_mtfrase_TRM11"/>
    <property type="match status" value="1"/>
</dbReference>